<keyword evidence="2" id="KW-0539">Nucleus</keyword>
<protein>
    <recommendedName>
        <fullName evidence="5">Transcription factor domain-containing protein</fullName>
    </recommendedName>
</protein>
<dbReference type="EMBL" id="FJUW01000012">
    <property type="protein sequence ID" value="CZS96128.1"/>
    <property type="molecule type" value="Genomic_DNA"/>
</dbReference>
<comment type="subcellular location">
    <subcellularLocation>
        <location evidence="1">Nucleus</location>
    </subcellularLocation>
</comment>
<evidence type="ECO:0000313" key="4">
    <source>
        <dbReference type="Proteomes" id="UP000178129"/>
    </source>
</evidence>
<sequence>MQAEPAESSMQYAPFPEVLSAYGATRYSIGNNFSPGSVGLAASSPEQLSYNAAITRWFDLLATDADLDASQVFDSIEDLQSHGESPRHPNPSTPGFAGASYEGFPVAGHHRTLSTTSSSLHLKERCPAYDAFKASEKQQWLSSDPIQLQQHEHTLFENFIKHISLWIDLFDPWRNFSTFVPHLAMHNVGLMKAILTLSARHLSLNPDANQQVHDRNDALQYYNETLHYVAKAMQYDSYKTSLELLATALIVSTYEMLDGSGMDWERHLQGVFLIQRSQVIHGDSKGLKQAVWWAWLCQDIWAAFRENRKTFTFWKPVRTYDDMNPHELAVRSVFLVARVIDYCSREAIEACGGNMAIRIQEADRLTQTLQEWHQYLTAEFNSLSWKRSSSDVFEPIWIHPPSLAVAIQLYNAAQLLLLINRPSRGGLNDFLWQAKLKQKCIANICGIATTLDDYASSVLSSQSGTCVQDSKERKAVVELLRTCRQRTGWPIKPLEQELQKLWTEGEGQEGSK</sequence>
<dbReference type="InParanoid" id="A0A1E1KDK7"/>
<evidence type="ECO:0000313" key="3">
    <source>
        <dbReference type="EMBL" id="CZS96128.1"/>
    </source>
</evidence>
<dbReference type="STRING" id="914237.A0A1E1KDK7"/>
<dbReference type="CDD" id="cd12148">
    <property type="entry name" value="fungal_TF_MHR"/>
    <property type="match status" value="1"/>
</dbReference>
<dbReference type="GO" id="GO:0003700">
    <property type="term" value="F:DNA-binding transcription factor activity"/>
    <property type="evidence" value="ECO:0007669"/>
    <property type="project" value="TreeGrafter"/>
</dbReference>
<dbReference type="Pfam" id="PF11951">
    <property type="entry name" value="Fungal_trans_2"/>
    <property type="match status" value="1"/>
</dbReference>
<organism evidence="3 4">
    <name type="scientific">Rhynchosporium graminicola</name>
    <dbReference type="NCBI Taxonomy" id="2792576"/>
    <lineage>
        <taxon>Eukaryota</taxon>
        <taxon>Fungi</taxon>
        <taxon>Dikarya</taxon>
        <taxon>Ascomycota</taxon>
        <taxon>Pezizomycotina</taxon>
        <taxon>Leotiomycetes</taxon>
        <taxon>Helotiales</taxon>
        <taxon>Ploettnerulaceae</taxon>
        <taxon>Rhynchosporium</taxon>
    </lineage>
</organism>
<dbReference type="Proteomes" id="UP000178129">
    <property type="component" value="Unassembled WGS sequence"/>
</dbReference>
<dbReference type="PANTHER" id="PTHR37534">
    <property type="entry name" value="TRANSCRIPTIONAL ACTIVATOR PROTEIN UGA3"/>
    <property type="match status" value="1"/>
</dbReference>
<evidence type="ECO:0000256" key="2">
    <source>
        <dbReference type="ARBA" id="ARBA00023242"/>
    </source>
</evidence>
<dbReference type="GO" id="GO:0000976">
    <property type="term" value="F:transcription cis-regulatory region binding"/>
    <property type="evidence" value="ECO:0007669"/>
    <property type="project" value="TreeGrafter"/>
</dbReference>
<evidence type="ECO:0000256" key="1">
    <source>
        <dbReference type="ARBA" id="ARBA00004123"/>
    </source>
</evidence>
<dbReference type="GO" id="GO:0045944">
    <property type="term" value="P:positive regulation of transcription by RNA polymerase II"/>
    <property type="evidence" value="ECO:0007669"/>
    <property type="project" value="TreeGrafter"/>
</dbReference>
<reference evidence="4" key="1">
    <citation type="submission" date="2016-03" db="EMBL/GenBank/DDBJ databases">
        <authorList>
            <person name="Ploux O."/>
        </authorList>
    </citation>
    <scope>NUCLEOTIDE SEQUENCE [LARGE SCALE GENOMIC DNA]</scope>
    <source>
        <strain evidence="4">UK7</strain>
    </source>
</reference>
<keyword evidence="4" id="KW-1185">Reference proteome</keyword>
<name>A0A1E1KDK7_9HELO</name>
<comment type="caution">
    <text evidence="3">The sequence shown here is derived from an EMBL/GenBank/DDBJ whole genome shotgun (WGS) entry which is preliminary data.</text>
</comment>
<dbReference type="PANTHER" id="PTHR37534:SF3">
    <property type="entry name" value="ZN(II)2CYS6 TRANSCRIPTION FACTOR (EUROFUNG)"/>
    <property type="match status" value="1"/>
</dbReference>
<evidence type="ECO:0008006" key="5">
    <source>
        <dbReference type="Google" id="ProtNLM"/>
    </source>
</evidence>
<gene>
    <name evidence="3" type="ORF">RCO7_05046</name>
</gene>
<dbReference type="GO" id="GO:0005634">
    <property type="term" value="C:nucleus"/>
    <property type="evidence" value="ECO:0007669"/>
    <property type="project" value="UniProtKB-SubCell"/>
</dbReference>
<accession>A0A1E1KDK7</accession>
<proteinExistence type="predicted"/>
<dbReference type="AlphaFoldDB" id="A0A1E1KDK7"/>
<dbReference type="InterPro" id="IPR021858">
    <property type="entry name" value="Fun_TF"/>
</dbReference>